<accession>A0A9W6ZNB2</accession>
<dbReference type="AlphaFoldDB" id="A0A9W6ZNB2"/>
<keyword evidence="8" id="KW-1185">Reference proteome</keyword>
<comment type="similarity">
    <text evidence="2">Belongs to the TMEM45 family.</text>
</comment>
<dbReference type="Proteomes" id="UP001165122">
    <property type="component" value="Unassembled WGS sequence"/>
</dbReference>
<organism evidence="7 8">
    <name type="scientific">Triparma laevis f. longispina</name>
    <dbReference type="NCBI Taxonomy" id="1714387"/>
    <lineage>
        <taxon>Eukaryota</taxon>
        <taxon>Sar</taxon>
        <taxon>Stramenopiles</taxon>
        <taxon>Ochrophyta</taxon>
        <taxon>Bolidophyceae</taxon>
        <taxon>Parmales</taxon>
        <taxon>Triparmaceae</taxon>
        <taxon>Triparma</taxon>
    </lineage>
</organism>
<evidence type="ECO:0000256" key="4">
    <source>
        <dbReference type="ARBA" id="ARBA00022989"/>
    </source>
</evidence>
<reference evidence="8" key="1">
    <citation type="journal article" date="2023" name="Commun. Biol.">
        <title>Genome analysis of Parmales, the sister group of diatoms, reveals the evolutionary specialization of diatoms from phago-mixotrophs to photoautotrophs.</title>
        <authorList>
            <person name="Ban H."/>
            <person name="Sato S."/>
            <person name="Yoshikawa S."/>
            <person name="Yamada K."/>
            <person name="Nakamura Y."/>
            <person name="Ichinomiya M."/>
            <person name="Sato N."/>
            <person name="Blanc-Mathieu R."/>
            <person name="Endo H."/>
            <person name="Kuwata A."/>
            <person name="Ogata H."/>
        </authorList>
    </citation>
    <scope>NUCLEOTIDE SEQUENCE [LARGE SCALE GENOMIC DNA]</scope>
    <source>
        <strain evidence="8">NIES 3700</strain>
    </source>
</reference>
<feature type="transmembrane region" description="Helical" evidence="6">
    <location>
        <begin position="112"/>
        <end position="130"/>
    </location>
</feature>
<dbReference type="PANTHER" id="PTHR16007">
    <property type="entry name" value="EPIDIDYMAL MEMBRANE PROTEIN E9-RELATED"/>
    <property type="match status" value="1"/>
</dbReference>
<feature type="transmembrane region" description="Helical" evidence="6">
    <location>
        <begin position="169"/>
        <end position="190"/>
    </location>
</feature>
<dbReference type="EMBL" id="BRXW01000441">
    <property type="protein sequence ID" value="GMH55136.1"/>
    <property type="molecule type" value="Genomic_DNA"/>
</dbReference>
<dbReference type="InterPro" id="IPR006904">
    <property type="entry name" value="DUF716"/>
</dbReference>
<protein>
    <submittedName>
        <fullName evidence="7">Uncharacterized protein</fullName>
    </submittedName>
</protein>
<feature type="transmembrane region" description="Helical" evidence="6">
    <location>
        <begin position="196"/>
        <end position="215"/>
    </location>
</feature>
<dbReference type="Pfam" id="PF04819">
    <property type="entry name" value="DUF716"/>
    <property type="match status" value="1"/>
</dbReference>
<proteinExistence type="inferred from homology"/>
<evidence type="ECO:0000256" key="6">
    <source>
        <dbReference type="SAM" id="Phobius"/>
    </source>
</evidence>
<evidence type="ECO:0000256" key="1">
    <source>
        <dbReference type="ARBA" id="ARBA00004141"/>
    </source>
</evidence>
<comment type="subcellular location">
    <subcellularLocation>
        <location evidence="1">Membrane</location>
        <topology evidence="1">Multi-pass membrane protein</topology>
    </subcellularLocation>
</comment>
<evidence type="ECO:0000256" key="5">
    <source>
        <dbReference type="ARBA" id="ARBA00023136"/>
    </source>
</evidence>
<dbReference type="GO" id="GO:0016020">
    <property type="term" value="C:membrane"/>
    <property type="evidence" value="ECO:0007669"/>
    <property type="project" value="UniProtKB-SubCell"/>
</dbReference>
<keyword evidence="5 6" id="KW-0472">Membrane</keyword>
<sequence>MGDFRGHVIPGTFFFLIGLGNLLLLLHRARTLENLRSSFPEINEKVLRFQGSIIAAMCIFGDLFEGLGGVRFHAGFFFQSAHLALYTIFLLPAVSMILESHSRLPIETSRKCFAISFLCEFLLFLQHGLMKSGAAKTFHVVLASIALLTSLTLTYSVQHPRSVFPQITIPALLVLQGLWFYTIALTFLGVHISNENVLPILIFEIFLIGFQILLISSKTRDSETESSISFAHARAGLNSKNKNGGRSVVEPMYETVSTGHVRIKSEDGLI</sequence>
<dbReference type="OrthoDB" id="201125at2759"/>
<evidence type="ECO:0000313" key="7">
    <source>
        <dbReference type="EMBL" id="GMH55136.1"/>
    </source>
</evidence>
<feature type="transmembrane region" description="Helical" evidence="6">
    <location>
        <begin position="136"/>
        <end position="157"/>
    </location>
</feature>
<evidence type="ECO:0000256" key="3">
    <source>
        <dbReference type="ARBA" id="ARBA00022692"/>
    </source>
</evidence>
<evidence type="ECO:0000256" key="2">
    <source>
        <dbReference type="ARBA" id="ARBA00006948"/>
    </source>
</evidence>
<keyword evidence="3 6" id="KW-0812">Transmembrane</keyword>
<dbReference type="PANTHER" id="PTHR16007:SF15">
    <property type="entry name" value="TRANSMEMBRANE PROTEIN 45B"/>
    <property type="match status" value="1"/>
</dbReference>
<keyword evidence="4 6" id="KW-1133">Transmembrane helix</keyword>
<gene>
    <name evidence="7" type="ORF">TrLO_g5814</name>
</gene>
<feature type="transmembrane region" description="Helical" evidence="6">
    <location>
        <begin position="46"/>
        <end position="64"/>
    </location>
</feature>
<name>A0A9W6ZNB2_9STRA</name>
<evidence type="ECO:0000313" key="8">
    <source>
        <dbReference type="Proteomes" id="UP001165122"/>
    </source>
</evidence>
<feature type="transmembrane region" description="Helical" evidence="6">
    <location>
        <begin position="6"/>
        <end position="26"/>
    </location>
</feature>
<dbReference type="InterPro" id="IPR042127">
    <property type="entry name" value="TMEM45"/>
</dbReference>
<comment type="caution">
    <text evidence="7">The sequence shown here is derived from an EMBL/GenBank/DDBJ whole genome shotgun (WGS) entry which is preliminary data.</text>
</comment>
<feature type="transmembrane region" description="Helical" evidence="6">
    <location>
        <begin position="76"/>
        <end position="100"/>
    </location>
</feature>